<dbReference type="InterPro" id="IPR008753">
    <property type="entry name" value="Peptidase_M13_N"/>
</dbReference>
<evidence type="ECO:0000259" key="9">
    <source>
        <dbReference type="Pfam" id="PF01431"/>
    </source>
</evidence>
<dbReference type="GO" id="GO:0046872">
    <property type="term" value="F:metal ion binding"/>
    <property type="evidence" value="ECO:0007669"/>
    <property type="project" value="UniProtKB-KW"/>
</dbReference>
<dbReference type="GO" id="GO:0016485">
    <property type="term" value="P:protein processing"/>
    <property type="evidence" value="ECO:0007669"/>
    <property type="project" value="TreeGrafter"/>
</dbReference>
<evidence type="ECO:0000256" key="4">
    <source>
        <dbReference type="ARBA" id="ARBA00022723"/>
    </source>
</evidence>
<dbReference type="RefSeq" id="WP_183412393.1">
    <property type="nucleotide sequence ID" value="NZ_JACHYB010000001.1"/>
</dbReference>
<dbReference type="Gene3D" id="3.40.390.10">
    <property type="entry name" value="Collagenase (Catalytic Domain)"/>
    <property type="match status" value="1"/>
</dbReference>
<reference evidence="11 12" key="1">
    <citation type="submission" date="2020-08" db="EMBL/GenBank/DDBJ databases">
        <title>Genomic Encyclopedia of Type Strains, Phase IV (KMG-IV): sequencing the most valuable type-strain genomes for metagenomic binning, comparative biology and taxonomic classification.</title>
        <authorList>
            <person name="Goeker M."/>
        </authorList>
    </citation>
    <scope>NUCLEOTIDE SEQUENCE [LARGE SCALE GENOMIC DNA]</scope>
    <source>
        <strain evidence="11 12">DSM 27471</strain>
    </source>
</reference>
<dbReference type="PANTHER" id="PTHR11733:SF167">
    <property type="entry name" value="FI17812P1-RELATED"/>
    <property type="match status" value="1"/>
</dbReference>
<dbReference type="SUPFAM" id="SSF55486">
    <property type="entry name" value="Metalloproteases ('zincins'), catalytic domain"/>
    <property type="match status" value="1"/>
</dbReference>
<gene>
    <name evidence="11" type="ORF">FHX64_000665</name>
</gene>
<comment type="cofactor">
    <cofactor evidence="1">
        <name>Zn(2+)</name>
        <dbReference type="ChEBI" id="CHEBI:29105"/>
    </cofactor>
</comment>
<dbReference type="Pfam" id="PF01431">
    <property type="entry name" value="Peptidase_M13"/>
    <property type="match status" value="1"/>
</dbReference>
<sequence>MKKIMIFMGIAMGLLAGCKPAPKAVLTSGIDLANLDTTASPVNDFYQYACGGWIKRHPLSPEYARFGTFDQLAEDNQARLKDLVTELANKQNAPGSIPDKIATLYKLGMDSVKLQQQGTAPLKPWLEEIAQLNTKPELQKELVTLQKYGIMPFFSLDAEADNSNSKMTIAFLNQDGLGIGDRDYYLQNDPHMKDIRTKYVDLMTRLFALSGYADMVHQPAAKLASEVMNLETQLAKISWDRVTLRDPHKNFNKMDIKQLVALAPDFGFQNYFQEVGVPQVKELNVGQPTFFKAADGIFKNSSPDVVKAYFAWNLINSASPYLSDAFANASFDFYGKALSGRQEMRPRWKRVISSVDGAMGEALGEMYVAKYFPPAAKERMVQLVKNLQNAFAERIREAAWMSQATKDTAIAKLYAIHIKIGYPDKWRDYSGLQILNDSYFADVMRSRQFEMNYIINKIDKPTDVNEWQMTPQTVNAYYNPTTNEICFPAAILQPPFFQQNADDAANYGAIGVVIGHEMTHGFDDQGRQYDKFGNLKNWWTPQDAKNFVSRADVLSKWFSSIQVAPNTYGNGAFTLGENLADNGGLHISFLAMENALKAGKINPNKMDGFTPQQRFFLAYATVWAGNIRPEEIIRRTKEDPHSLGKWRVDGALPNIEAFIKAFNIKAGDRMYLPEDKQAHIW</sequence>
<feature type="domain" description="Peptidase M13 N-terminal" evidence="10">
    <location>
        <begin position="41"/>
        <end position="423"/>
    </location>
</feature>
<evidence type="ECO:0000256" key="7">
    <source>
        <dbReference type="ARBA" id="ARBA00023049"/>
    </source>
</evidence>
<dbReference type="InterPro" id="IPR024079">
    <property type="entry name" value="MetalloPept_cat_dom_sf"/>
</dbReference>
<dbReference type="InterPro" id="IPR018497">
    <property type="entry name" value="Peptidase_M13_C"/>
</dbReference>
<keyword evidence="4" id="KW-0479">Metal-binding</keyword>
<dbReference type="PROSITE" id="PS51885">
    <property type="entry name" value="NEPRILYSIN"/>
    <property type="match status" value="1"/>
</dbReference>
<evidence type="ECO:0000259" key="10">
    <source>
        <dbReference type="Pfam" id="PF05649"/>
    </source>
</evidence>
<keyword evidence="12" id="KW-1185">Reference proteome</keyword>
<keyword evidence="8" id="KW-0732">Signal</keyword>
<dbReference type="AlphaFoldDB" id="A0A7W5DPC1"/>
<dbReference type="InterPro" id="IPR042089">
    <property type="entry name" value="Peptidase_M13_dom_2"/>
</dbReference>
<dbReference type="Gene3D" id="1.10.1380.10">
    <property type="entry name" value="Neutral endopeptidase , domain2"/>
    <property type="match status" value="1"/>
</dbReference>
<dbReference type="InterPro" id="IPR000718">
    <property type="entry name" value="Peptidase_M13"/>
</dbReference>
<keyword evidence="5 11" id="KW-0378">Hydrolase</keyword>
<dbReference type="EC" id="3.4.24.-" evidence="11"/>
<keyword evidence="3" id="KW-0645">Protease</keyword>
<proteinExistence type="inferred from homology"/>
<evidence type="ECO:0000256" key="8">
    <source>
        <dbReference type="SAM" id="SignalP"/>
    </source>
</evidence>
<feature type="chain" id="PRO_5030807989" evidence="8">
    <location>
        <begin position="24"/>
        <end position="681"/>
    </location>
</feature>
<comment type="similarity">
    <text evidence="2">Belongs to the peptidase M13 family.</text>
</comment>
<accession>A0A7W5DPC1</accession>
<keyword evidence="6" id="KW-0862">Zinc</keyword>
<name>A0A7W5DPC1_9PORP</name>
<feature type="signal peptide" evidence="8">
    <location>
        <begin position="1"/>
        <end position="23"/>
    </location>
</feature>
<dbReference type="Proteomes" id="UP000544222">
    <property type="component" value="Unassembled WGS sequence"/>
</dbReference>
<protein>
    <submittedName>
        <fullName evidence="11">Putative endopeptidase</fullName>
        <ecNumber evidence="11">3.4.24.-</ecNumber>
    </submittedName>
</protein>
<dbReference type="Pfam" id="PF05649">
    <property type="entry name" value="Peptidase_M13_N"/>
    <property type="match status" value="1"/>
</dbReference>
<evidence type="ECO:0000256" key="2">
    <source>
        <dbReference type="ARBA" id="ARBA00007357"/>
    </source>
</evidence>
<dbReference type="GO" id="GO:0004222">
    <property type="term" value="F:metalloendopeptidase activity"/>
    <property type="evidence" value="ECO:0007669"/>
    <property type="project" value="InterPro"/>
</dbReference>
<dbReference type="GO" id="GO:0005886">
    <property type="term" value="C:plasma membrane"/>
    <property type="evidence" value="ECO:0007669"/>
    <property type="project" value="TreeGrafter"/>
</dbReference>
<dbReference type="PRINTS" id="PR00786">
    <property type="entry name" value="NEPRILYSIN"/>
</dbReference>
<feature type="domain" description="Peptidase M13 C-terminal" evidence="9">
    <location>
        <begin position="475"/>
        <end position="676"/>
    </location>
</feature>
<evidence type="ECO:0000256" key="3">
    <source>
        <dbReference type="ARBA" id="ARBA00022670"/>
    </source>
</evidence>
<evidence type="ECO:0000256" key="5">
    <source>
        <dbReference type="ARBA" id="ARBA00022801"/>
    </source>
</evidence>
<evidence type="ECO:0000256" key="6">
    <source>
        <dbReference type="ARBA" id="ARBA00022833"/>
    </source>
</evidence>
<comment type="caution">
    <text evidence="11">The sequence shown here is derived from an EMBL/GenBank/DDBJ whole genome shotgun (WGS) entry which is preliminary data.</text>
</comment>
<dbReference type="PROSITE" id="PS51257">
    <property type="entry name" value="PROKAR_LIPOPROTEIN"/>
    <property type="match status" value="1"/>
</dbReference>
<evidence type="ECO:0000313" key="11">
    <source>
        <dbReference type="EMBL" id="MBB3186502.1"/>
    </source>
</evidence>
<evidence type="ECO:0000313" key="12">
    <source>
        <dbReference type="Proteomes" id="UP000544222"/>
    </source>
</evidence>
<dbReference type="EMBL" id="JACHYB010000001">
    <property type="protein sequence ID" value="MBB3186502.1"/>
    <property type="molecule type" value="Genomic_DNA"/>
</dbReference>
<dbReference type="PANTHER" id="PTHR11733">
    <property type="entry name" value="ZINC METALLOPROTEASE FAMILY M13 NEPRILYSIN-RELATED"/>
    <property type="match status" value="1"/>
</dbReference>
<keyword evidence="7" id="KW-0482">Metalloprotease</keyword>
<evidence type="ECO:0000256" key="1">
    <source>
        <dbReference type="ARBA" id="ARBA00001947"/>
    </source>
</evidence>
<organism evidence="11 12">
    <name type="scientific">Microbacter margulisiae</name>
    <dbReference type="NCBI Taxonomy" id="1350067"/>
    <lineage>
        <taxon>Bacteria</taxon>
        <taxon>Pseudomonadati</taxon>
        <taxon>Bacteroidota</taxon>
        <taxon>Bacteroidia</taxon>
        <taxon>Bacteroidales</taxon>
        <taxon>Porphyromonadaceae</taxon>
        <taxon>Microbacter</taxon>
    </lineage>
</organism>
<dbReference type="CDD" id="cd08662">
    <property type="entry name" value="M13"/>
    <property type="match status" value="1"/>
</dbReference>